<sequence length="117" mass="13007">MRAVVDVLPGFIPGSPAASASIKSRKLQDSAFKARDRRGVISPPRVQAASPAGFREPYNCGEKEKWLETRETQDAEGLSQLTRKLCFEDVTERRMSFGSKGDNLPVREARRGSDLLR</sequence>
<proteinExistence type="predicted"/>
<reference evidence="2 3" key="1">
    <citation type="journal article" date="2015" name="Genome Biol. Evol.">
        <title>Comparative Genomics of a Bacterivorous Green Alga Reveals Evolutionary Causalities and Consequences of Phago-Mixotrophic Mode of Nutrition.</title>
        <authorList>
            <person name="Burns J.A."/>
            <person name="Paasch A."/>
            <person name="Narechania A."/>
            <person name="Kim E."/>
        </authorList>
    </citation>
    <scope>NUCLEOTIDE SEQUENCE [LARGE SCALE GENOMIC DNA]</scope>
    <source>
        <strain evidence="2 3">PLY_AMNH</strain>
    </source>
</reference>
<organism evidence="2 3">
    <name type="scientific">Cymbomonas tetramitiformis</name>
    <dbReference type="NCBI Taxonomy" id="36881"/>
    <lineage>
        <taxon>Eukaryota</taxon>
        <taxon>Viridiplantae</taxon>
        <taxon>Chlorophyta</taxon>
        <taxon>Pyramimonadophyceae</taxon>
        <taxon>Pyramimonadales</taxon>
        <taxon>Pyramimonadaceae</taxon>
        <taxon>Cymbomonas</taxon>
    </lineage>
</organism>
<name>A0AAE0CDK8_9CHLO</name>
<dbReference type="EMBL" id="LGRX02025521">
    <property type="protein sequence ID" value="KAK3252269.1"/>
    <property type="molecule type" value="Genomic_DNA"/>
</dbReference>
<keyword evidence="3" id="KW-1185">Reference proteome</keyword>
<dbReference type="AlphaFoldDB" id="A0AAE0CDK8"/>
<accession>A0AAE0CDK8</accession>
<comment type="caution">
    <text evidence="2">The sequence shown here is derived from an EMBL/GenBank/DDBJ whole genome shotgun (WGS) entry which is preliminary data.</text>
</comment>
<evidence type="ECO:0000313" key="3">
    <source>
        <dbReference type="Proteomes" id="UP001190700"/>
    </source>
</evidence>
<gene>
    <name evidence="2" type="ORF">CYMTET_38428</name>
</gene>
<feature type="region of interest" description="Disordered" evidence="1">
    <location>
        <begin position="96"/>
        <end position="117"/>
    </location>
</feature>
<dbReference type="Proteomes" id="UP001190700">
    <property type="component" value="Unassembled WGS sequence"/>
</dbReference>
<evidence type="ECO:0000313" key="2">
    <source>
        <dbReference type="EMBL" id="KAK3252269.1"/>
    </source>
</evidence>
<feature type="region of interest" description="Disordered" evidence="1">
    <location>
        <begin position="36"/>
        <end position="55"/>
    </location>
</feature>
<evidence type="ECO:0000256" key="1">
    <source>
        <dbReference type="SAM" id="MobiDB-lite"/>
    </source>
</evidence>
<feature type="compositionally biased region" description="Basic and acidic residues" evidence="1">
    <location>
        <begin position="105"/>
        <end position="117"/>
    </location>
</feature>
<protein>
    <submittedName>
        <fullName evidence="2">Uncharacterized protein</fullName>
    </submittedName>
</protein>